<dbReference type="InterPro" id="IPR001647">
    <property type="entry name" value="HTH_TetR"/>
</dbReference>
<dbReference type="InterPro" id="IPR009057">
    <property type="entry name" value="Homeodomain-like_sf"/>
</dbReference>
<dbReference type="PANTHER" id="PTHR43479:SF11">
    <property type="entry name" value="ACREF_ENVCD OPERON REPRESSOR-RELATED"/>
    <property type="match status" value="1"/>
</dbReference>
<feature type="DNA-binding region" description="H-T-H motif" evidence="2">
    <location>
        <begin position="30"/>
        <end position="49"/>
    </location>
</feature>
<dbReference type="KEGG" id="ssun:H9Q77_14460"/>
<dbReference type="Proteomes" id="UP000515981">
    <property type="component" value="Chromosome"/>
</dbReference>
<dbReference type="SUPFAM" id="SSF46689">
    <property type="entry name" value="Homeodomain-like"/>
    <property type="match status" value="1"/>
</dbReference>
<accession>A0A7G9FUL8</accession>
<evidence type="ECO:0000259" key="3">
    <source>
        <dbReference type="PROSITE" id="PS50977"/>
    </source>
</evidence>
<sequence length="201" mass="23328">METDRKKITEENLIRCGREEFLEKGYAGANLRNICKRAGVTTGAFYFSFENKEALLGAILDPLIAEYQKMMQQIAKREQEHPETAEQNEREIMEYICAHRQECELVLEKCSGSKYESFRDVVFNNMFTAFQGYYEKQLGFVPDKELLRILASMRLHGFLELIKGDYDMEHRMFLTKAIGIHADAGTQGLIAYFKSEKDAHR</sequence>
<evidence type="ECO:0000256" key="2">
    <source>
        <dbReference type="PROSITE-ProRule" id="PRU00335"/>
    </source>
</evidence>
<reference evidence="4 5" key="1">
    <citation type="submission" date="2020-08" db="EMBL/GenBank/DDBJ databases">
        <authorList>
            <person name="Liu C."/>
            <person name="Sun Q."/>
        </authorList>
    </citation>
    <scope>NUCLEOTIDE SEQUENCE [LARGE SCALE GENOMIC DNA]</scope>
    <source>
        <strain evidence="4 5">NSJ-8</strain>
    </source>
</reference>
<dbReference type="GO" id="GO:0003677">
    <property type="term" value="F:DNA binding"/>
    <property type="evidence" value="ECO:0007669"/>
    <property type="project" value="UniProtKB-UniRule"/>
</dbReference>
<dbReference type="PRINTS" id="PR00455">
    <property type="entry name" value="HTHTETR"/>
</dbReference>
<organism evidence="4 5">
    <name type="scientific">Simiaoa sunii</name>
    <dbReference type="NCBI Taxonomy" id="2763672"/>
    <lineage>
        <taxon>Bacteria</taxon>
        <taxon>Bacillati</taxon>
        <taxon>Bacillota</taxon>
        <taxon>Clostridia</taxon>
        <taxon>Lachnospirales</taxon>
        <taxon>Lachnospiraceae</taxon>
        <taxon>Simiaoa</taxon>
    </lineage>
</organism>
<evidence type="ECO:0000256" key="1">
    <source>
        <dbReference type="ARBA" id="ARBA00023125"/>
    </source>
</evidence>
<evidence type="ECO:0000313" key="5">
    <source>
        <dbReference type="Proteomes" id="UP000515981"/>
    </source>
</evidence>
<dbReference type="Pfam" id="PF00440">
    <property type="entry name" value="TetR_N"/>
    <property type="match status" value="1"/>
</dbReference>
<keyword evidence="1 2" id="KW-0238">DNA-binding</keyword>
<dbReference type="RefSeq" id="WP_249325996.1">
    <property type="nucleotide sequence ID" value="NZ_CP060633.1"/>
</dbReference>
<protein>
    <submittedName>
        <fullName evidence="4">TetR/AcrR family transcriptional regulator</fullName>
    </submittedName>
</protein>
<feature type="domain" description="HTH tetR-type" evidence="3">
    <location>
        <begin position="7"/>
        <end position="67"/>
    </location>
</feature>
<dbReference type="PANTHER" id="PTHR43479">
    <property type="entry name" value="ACREF/ENVCD OPERON REPRESSOR-RELATED"/>
    <property type="match status" value="1"/>
</dbReference>
<evidence type="ECO:0000313" key="4">
    <source>
        <dbReference type="EMBL" id="QNM02250.1"/>
    </source>
</evidence>
<dbReference type="PROSITE" id="PS50977">
    <property type="entry name" value="HTH_TETR_2"/>
    <property type="match status" value="1"/>
</dbReference>
<name>A0A7G9FUL8_9FIRM</name>
<dbReference type="InterPro" id="IPR050624">
    <property type="entry name" value="HTH-type_Tx_Regulator"/>
</dbReference>
<keyword evidence="5" id="KW-1185">Reference proteome</keyword>
<gene>
    <name evidence="4" type="ORF">H9Q77_14460</name>
</gene>
<dbReference type="Gene3D" id="1.10.357.10">
    <property type="entry name" value="Tetracycline Repressor, domain 2"/>
    <property type="match status" value="1"/>
</dbReference>
<proteinExistence type="predicted"/>
<dbReference type="EMBL" id="CP060633">
    <property type="protein sequence ID" value="QNM02250.1"/>
    <property type="molecule type" value="Genomic_DNA"/>
</dbReference>
<dbReference type="AlphaFoldDB" id="A0A7G9FUL8"/>